<protein>
    <submittedName>
        <fullName evidence="1">Uncharacterized protein</fullName>
    </submittedName>
</protein>
<dbReference type="AlphaFoldDB" id="A0A9D4CUY2"/>
<name>A0A9D4CUY2_DREPO</name>
<accession>A0A9D4CUY2</accession>
<proteinExistence type="predicted"/>
<evidence type="ECO:0000313" key="2">
    <source>
        <dbReference type="Proteomes" id="UP000828390"/>
    </source>
</evidence>
<gene>
    <name evidence="1" type="ORF">DPMN_040387</name>
</gene>
<reference evidence="1" key="2">
    <citation type="submission" date="2020-11" db="EMBL/GenBank/DDBJ databases">
        <authorList>
            <person name="McCartney M.A."/>
            <person name="Auch B."/>
            <person name="Kono T."/>
            <person name="Mallez S."/>
            <person name="Becker A."/>
            <person name="Gohl D.M."/>
            <person name="Silverstein K.A.T."/>
            <person name="Koren S."/>
            <person name="Bechman K.B."/>
            <person name="Herman A."/>
            <person name="Abrahante J.E."/>
            <person name="Garbe J."/>
        </authorList>
    </citation>
    <scope>NUCLEOTIDE SEQUENCE</scope>
    <source>
        <strain evidence="1">Duluth1</strain>
        <tissue evidence="1">Whole animal</tissue>
    </source>
</reference>
<keyword evidence="2" id="KW-1185">Reference proteome</keyword>
<evidence type="ECO:0000313" key="1">
    <source>
        <dbReference type="EMBL" id="KAH3733948.1"/>
    </source>
</evidence>
<dbReference type="Proteomes" id="UP000828390">
    <property type="component" value="Unassembled WGS sequence"/>
</dbReference>
<dbReference type="EMBL" id="JAIWYP010000011">
    <property type="protein sequence ID" value="KAH3733948.1"/>
    <property type="molecule type" value="Genomic_DNA"/>
</dbReference>
<organism evidence="1 2">
    <name type="scientific">Dreissena polymorpha</name>
    <name type="common">Zebra mussel</name>
    <name type="synonym">Mytilus polymorpha</name>
    <dbReference type="NCBI Taxonomy" id="45954"/>
    <lineage>
        <taxon>Eukaryota</taxon>
        <taxon>Metazoa</taxon>
        <taxon>Spiralia</taxon>
        <taxon>Lophotrochozoa</taxon>
        <taxon>Mollusca</taxon>
        <taxon>Bivalvia</taxon>
        <taxon>Autobranchia</taxon>
        <taxon>Heteroconchia</taxon>
        <taxon>Euheterodonta</taxon>
        <taxon>Imparidentia</taxon>
        <taxon>Neoheterodontei</taxon>
        <taxon>Myida</taxon>
        <taxon>Dreissenoidea</taxon>
        <taxon>Dreissenidae</taxon>
        <taxon>Dreissena</taxon>
    </lineage>
</organism>
<sequence length="50" mass="5670">MNLMNDMLDQVSDYNIFEMTVRVDVLGEQAVDEDAVFRDVLSGFWGGVID</sequence>
<reference evidence="1" key="1">
    <citation type="journal article" date="2019" name="bioRxiv">
        <title>The Genome of the Zebra Mussel, Dreissena polymorpha: A Resource for Invasive Species Research.</title>
        <authorList>
            <person name="McCartney M.A."/>
            <person name="Auch B."/>
            <person name="Kono T."/>
            <person name="Mallez S."/>
            <person name="Zhang Y."/>
            <person name="Obille A."/>
            <person name="Becker A."/>
            <person name="Abrahante J.E."/>
            <person name="Garbe J."/>
            <person name="Badalamenti J.P."/>
            <person name="Herman A."/>
            <person name="Mangelson H."/>
            <person name="Liachko I."/>
            <person name="Sullivan S."/>
            <person name="Sone E.D."/>
            <person name="Koren S."/>
            <person name="Silverstein K.A.T."/>
            <person name="Beckman K.B."/>
            <person name="Gohl D.M."/>
        </authorList>
    </citation>
    <scope>NUCLEOTIDE SEQUENCE</scope>
    <source>
        <strain evidence="1">Duluth1</strain>
        <tissue evidence="1">Whole animal</tissue>
    </source>
</reference>
<comment type="caution">
    <text evidence="1">The sequence shown here is derived from an EMBL/GenBank/DDBJ whole genome shotgun (WGS) entry which is preliminary data.</text>
</comment>